<sequence length="401" mass="46357">MRKIFIITVAFLISFSCKQKEERKNSTYDDINFLEGNFQEMLDKAAIEDKLVFIDCYTSWCAPCKWMDKNVFVKEEVYTFFNENFINYKIDMEKGEGPALGKRYNVNSYPTYLFVDSKGNLVHLAKSRMEVEEFIQEAKNALNPEKAFGKLTEKYQSGTMNLNQLASYAIQLNKLGSRDGGKIVDEILKKADSQWMKSEIGWDLIESFTKDKESELFKVLNANRDFYERSYGKEKIYSIYRGILQRELYQYSRNGEKEMFFQSLDSLKALNAPIRDIAIMHSNFYLQNLDVESYIETSDMYVDQYLQQDEETIAFIARSVLNYHTEDKALMQQAAKIIKKAYAMAPDNYGIVSTYAQILGHIGEKTEAIKAAELAVAMADTISSKVKDRALKNLEEIKALK</sequence>
<dbReference type="InterPro" id="IPR013766">
    <property type="entry name" value="Thioredoxin_domain"/>
</dbReference>
<keyword evidence="4" id="KW-1185">Reference proteome</keyword>
<dbReference type="PANTHER" id="PTHR32234:SF0">
    <property type="entry name" value="THIOL:DISULFIDE INTERCHANGE PROTEIN DSBD"/>
    <property type="match status" value="1"/>
</dbReference>
<evidence type="ECO:0000256" key="1">
    <source>
        <dbReference type="ARBA" id="ARBA00023284"/>
    </source>
</evidence>
<dbReference type="Gene3D" id="3.40.30.10">
    <property type="entry name" value="Glutaredoxin"/>
    <property type="match status" value="1"/>
</dbReference>
<dbReference type="Proteomes" id="UP000005938">
    <property type="component" value="Unassembled WGS sequence"/>
</dbReference>
<feature type="domain" description="Thioredoxin" evidence="2">
    <location>
        <begin position="17"/>
        <end position="143"/>
    </location>
</feature>
<dbReference type="PROSITE" id="PS51257">
    <property type="entry name" value="PROKAR_LIPOPROTEIN"/>
    <property type="match status" value="1"/>
</dbReference>
<dbReference type="SUPFAM" id="SSF52833">
    <property type="entry name" value="Thioredoxin-like"/>
    <property type="match status" value="1"/>
</dbReference>
<dbReference type="InterPro" id="IPR036249">
    <property type="entry name" value="Thioredoxin-like_sf"/>
</dbReference>
<organism evidence="3 4">
    <name type="scientific">Imtechella halotolerans K1</name>
    <dbReference type="NCBI Taxonomy" id="946077"/>
    <lineage>
        <taxon>Bacteria</taxon>
        <taxon>Pseudomonadati</taxon>
        <taxon>Bacteroidota</taxon>
        <taxon>Flavobacteriia</taxon>
        <taxon>Flavobacteriales</taxon>
        <taxon>Flavobacteriaceae</taxon>
        <taxon>Imtechella</taxon>
    </lineage>
</organism>
<reference evidence="3 4" key="1">
    <citation type="journal article" date="2012" name="J. Bacteriol.">
        <title>Genome Sequence of the Halotolerant Bacterium Imtechella halotolerans K1T.</title>
        <authorList>
            <person name="Kumar S."/>
            <person name="Vikram S."/>
            <person name="Subramanian S."/>
            <person name="Raghava G.P."/>
            <person name="Pinnaka A.K."/>
        </authorList>
    </citation>
    <scope>NUCLEOTIDE SEQUENCE [LARGE SCALE GENOMIC DNA]</scope>
    <source>
        <strain evidence="3 4">K1</strain>
    </source>
</reference>
<dbReference type="RefSeq" id="WP_008239963.1">
    <property type="nucleotide sequence ID" value="NZ_AJJU01000015.1"/>
</dbReference>
<dbReference type="PROSITE" id="PS50096">
    <property type="entry name" value="IQ"/>
    <property type="match status" value="1"/>
</dbReference>
<dbReference type="PROSITE" id="PS51352">
    <property type="entry name" value="THIOREDOXIN_2"/>
    <property type="match status" value="1"/>
</dbReference>
<dbReference type="eggNOG" id="COG1331">
    <property type="taxonomic scope" value="Bacteria"/>
</dbReference>
<dbReference type="Pfam" id="PF13899">
    <property type="entry name" value="Thioredoxin_7"/>
    <property type="match status" value="1"/>
</dbReference>
<proteinExistence type="predicted"/>
<keyword evidence="1" id="KW-0676">Redox-active center</keyword>
<dbReference type="PROSITE" id="PS00194">
    <property type="entry name" value="THIOREDOXIN_1"/>
    <property type="match status" value="1"/>
</dbReference>
<dbReference type="EMBL" id="AJJU01000015">
    <property type="protein sequence ID" value="EID73951.1"/>
    <property type="molecule type" value="Genomic_DNA"/>
</dbReference>
<accession>I0WC35</accession>
<dbReference type="OrthoDB" id="120730at2"/>
<evidence type="ECO:0000313" key="3">
    <source>
        <dbReference type="EMBL" id="EID73951.1"/>
    </source>
</evidence>
<dbReference type="AlphaFoldDB" id="I0WC35"/>
<dbReference type="STRING" id="946077.W5A_09657"/>
<dbReference type="PANTHER" id="PTHR32234">
    <property type="entry name" value="THIOL:DISULFIDE INTERCHANGE PROTEIN DSBD"/>
    <property type="match status" value="1"/>
</dbReference>
<dbReference type="GO" id="GO:0016853">
    <property type="term" value="F:isomerase activity"/>
    <property type="evidence" value="ECO:0007669"/>
    <property type="project" value="UniProtKB-KW"/>
</dbReference>
<dbReference type="GO" id="GO:0045454">
    <property type="term" value="P:cell redox homeostasis"/>
    <property type="evidence" value="ECO:0007669"/>
    <property type="project" value="TreeGrafter"/>
</dbReference>
<dbReference type="GO" id="GO:0015035">
    <property type="term" value="F:protein-disulfide reductase activity"/>
    <property type="evidence" value="ECO:0007669"/>
    <property type="project" value="TreeGrafter"/>
</dbReference>
<name>I0WC35_9FLAO</name>
<keyword evidence="3" id="KW-0413">Isomerase</keyword>
<evidence type="ECO:0000259" key="2">
    <source>
        <dbReference type="PROSITE" id="PS51352"/>
    </source>
</evidence>
<gene>
    <name evidence="3" type="ORF">W5A_09657</name>
</gene>
<protein>
    <submittedName>
        <fullName evidence="3">Putative disulfide-isomerase</fullName>
    </submittedName>
</protein>
<dbReference type="InterPro" id="IPR017937">
    <property type="entry name" value="Thioredoxin_CS"/>
</dbReference>
<evidence type="ECO:0000313" key="4">
    <source>
        <dbReference type="Proteomes" id="UP000005938"/>
    </source>
</evidence>
<comment type="caution">
    <text evidence="3">The sequence shown here is derived from an EMBL/GenBank/DDBJ whole genome shotgun (WGS) entry which is preliminary data.</text>
</comment>